<dbReference type="PaxDb" id="1148-1652662"/>
<dbReference type="EMBL" id="BA000022">
    <property type="protein sequence ID" value="BAA17582.1"/>
    <property type="molecule type" value="Genomic_DNA"/>
</dbReference>
<dbReference type="PIR" id="S77248">
    <property type="entry name" value="S77248"/>
</dbReference>
<reference evidence="1 2" key="2">
    <citation type="journal article" date="1996" name="DNA Res.">
        <title>Sequence analysis of the genome of the unicellular cyanobacterium Synechocystis sp. strain PCC6803. II. Sequence determination of the entire genome and assignment of potential protein-coding regions.</title>
        <authorList>
            <person name="Kaneko T."/>
            <person name="Sato S."/>
            <person name="Kotani H."/>
            <person name="Tanaka A."/>
            <person name="Asamizu E."/>
            <person name="Nakamura Y."/>
            <person name="Miyajima N."/>
            <person name="Hirosawa M."/>
            <person name="Sugiura M."/>
            <person name="Sasamoto S."/>
            <person name="Kimura T."/>
            <person name="Hosouchi T."/>
            <person name="Matsuno A."/>
            <person name="Muraki A."/>
            <person name="Nakazaki N."/>
            <person name="Naruo K."/>
            <person name="Okumura S."/>
            <person name="Shimpo S."/>
            <person name="Takeuchi C."/>
            <person name="Wada T."/>
            <person name="Watanabe A."/>
            <person name="Yamada M."/>
            <person name="Yasuda M."/>
            <person name="Tabata S."/>
        </authorList>
    </citation>
    <scope>NUCLEOTIDE SEQUENCE [LARGE SCALE GENOMIC DNA]</scope>
    <source>
        <strain evidence="2">ATCC 27184 / PCC 6803 / Kazusa</strain>
    </source>
</reference>
<accession>P73542</accession>
<dbReference type="eggNOG" id="ENOG503386Y">
    <property type="taxonomic scope" value="Bacteria"/>
</dbReference>
<organism evidence="1 2">
    <name type="scientific">Synechocystis sp. (strain ATCC 27184 / PCC 6803 / Kazusa)</name>
    <dbReference type="NCBI Taxonomy" id="1111708"/>
    <lineage>
        <taxon>Bacteria</taxon>
        <taxon>Bacillati</taxon>
        <taxon>Cyanobacteriota</taxon>
        <taxon>Cyanophyceae</taxon>
        <taxon>Synechococcales</taxon>
        <taxon>Merismopediaceae</taxon>
        <taxon>Synechocystis</taxon>
    </lineage>
</organism>
<evidence type="ECO:0000313" key="2">
    <source>
        <dbReference type="Proteomes" id="UP000001425"/>
    </source>
</evidence>
<dbReference type="IntAct" id="P73542">
    <property type="interactions" value="8"/>
</dbReference>
<gene>
    <name evidence="1" type="ordered locus">sll1272</name>
</gene>
<name>P73542_SYNY3</name>
<dbReference type="InParanoid" id="P73542"/>
<proteinExistence type="predicted"/>
<dbReference type="Pfam" id="PF14337">
    <property type="entry name" value="Abi_alpha"/>
    <property type="match status" value="1"/>
</dbReference>
<dbReference type="KEGG" id="syn:sll1272"/>
<sequence>MSEIEESAKAVQEIAKATSNAIDKTSELSRFISQIIGPAIQDLGDIVKQYTEHWKISNALHLRDKLDRILIERGNPEISSLPLRIGLPLLGAALSEDDENLQTLWANLLASALTESDRTNSTKSFVEVLKQVDIVDAELLNVLYLLHLRVMAKPDEFTYANDSRKYNIVQISVALNNLERLGLLIIHKYDDTPVDEEARISIWYMQDGNRSFKAHVSLTLFGIHFMRVCTDRKMTLSDGSEVLPIEDRFYYSRAAD</sequence>
<protein>
    <submittedName>
        <fullName evidence="1">Sll1272 protein</fullName>
    </submittedName>
</protein>
<dbReference type="InterPro" id="IPR025506">
    <property type="entry name" value="Abi_alpha"/>
</dbReference>
<evidence type="ECO:0000313" key="1">
    <source>
        <dbReference type="EMBL" id="BAA17582.1"/>
    </source>
</evidence>
<dbReference type="Proteomes" id="UP000001425">
    <property type="component" value="Chromosome"/>
</dbReference>
<reference evidence="1 2" key="1">
    <citation type="journal article" date="1995" name="DNA Res.">
        <title>Sequence analysis of the genome of the unicellular cyanobacterium Synechocystis sp. strain PCC6803. I. Sequence features in the 1 Mb region from map positions 64% to 92% of the genome.</title>
        <authorList>
            <person name="Kaneko T."/>
            <person name="Tanaka A."/>
            <person name="Sato S."/>
            <person name="Kotani H."/>
            <person name="Sazuka T."/>
            <person name="Miyajima N."/>
            <person name="Sugiura M."/>
            <person name="Tabata S."/>
        </authorList>
    </citation>
    <scope>NUCLEOTIDE SEQUENCE [LARGE SCALE GENOMIC DNA]</scope>
    <source>
        <strain evidence="2">ATCC 27184 / PCC 6803 / Kazusa</strain>
    </source>
</reference>
<dbReference type="AlphaFoldDB" id="P73542"/>
<keyword evidence="2" id="KW-1185">Reference proteome</keyword>
<dbReference type="EnsemblBacteria" id="BAA17582">
    <property type="protein sequence ID" value="BAA17582"/>
    <property type="gene ID" value="BAA17582"/>
</dbReference>